<keyword evidence="3" id="KW-1185">Reference proteome</keyword>
<dbReference type="GO" id="GO:0008233">
    <property type="term" value="F:peptidase activity"/>
    <property type="evidence" value="ECO:0007669"/>
    <property type="project" value="UniProtKB-KW"/>
</dbReference>
<organism evidence="2 3">
    <name type="scientific">Sphingomonas vulcanisoli</name>
    <dbReference type="NCBI Taxonomy" id="1658060"/>
    <lineage>
        <taxon>Bacteria</taxon>
        <taxon>Pseudomonadati</taxon>
        <taxon>Pseudomonadota</taxon>
        <taxon>Alphaproteobacteria</taxon>
        <taxon>Sphingomonadales</taxon>
        <taxon>Sphingomonadaceae</taxon>
        <taxon>Sphingomonas</taxon>
    </lineage>
</organism>
<dbReference type="GO" id="GO:0006508">
    <property type="term" value="P:proteolysis"/>
    <property type="evidence" value="ECO:0007669"/>
    <property type="project" value="UniProtKB-KW"/>
</dbReference>
<reference evidence="2 3" key="1">
    <citation type="submission" date="2020-03" db="EMBL/GenBank/DDBJ databases">
        <title>Genomic Encyclopedia of Type Strains, Phase III (KMG-III): the genomes of soil and plant-associated and newly described type strains.</title>
        <authorList>
            <person name="Whitman W."/>
        </authorList>
    </citation>
    <scope>NUCLEOTIDE SEQUENCE [LARGE SCALE GENOMIC DNA]</scope>
    <source>
        <strain evidence="2 3">CECT 8804</strain>
    </source>
</reference>
<name>A0ABX0TMF6_9SPHN</name>
<evidence type="ECO:0000313" key="2">
    <source>
        <dbReference type="EMBL" id="NIJ06621.1"/>
    </source>
</evidence>
<dbReference type="EMBL" id="JAAOZC010000001">
    <property type="protein sequence ID" value="NIJ06621.1"/>
    <property type="molecule type" value="Genomic_DNA"/>
</dbReference>
<gene>
    <name evidence="2" type="ORF">FHS31_000203</name>
</gene>
<proteinExistence type="predicted"/>
<dbReference type="Pfam" id="PF13975">
    <property type="entry name" value="gag-asp_proteas"/>
    <property type="match status" value="1"/>
</dbReference>
<dbReference type="NCBIfam" id="TIGR02281">
    <property type="entry name" value="clan_AA_DTGA"/>
    <property type="match status" value="1"/>
</dbReference>
<keyword evidence="2" id="KW-0645">Protease</keyword>
<keyword evidence="2" id="KW-0378">Hydrolase</keyword>
<dbReference type="SUPFAM" id="SSF50630">
    <property type="entry name" value="Acid proteases"/>
    <property type="match status" value="1"/>
</dbReference>
<dbReference type="InterPro" id="IPR021109">
    <property type="entry name" value="Peptidase_aspartic_dom_sf"/>
</dbReference>
<evidence type="ECO:0000313" key="3">
    <source>
        <dbReference type="Proteomes" id="UP000727456"/>
    </source>
</evidence>
<dbReference type="InterPro" id="IPR034122">
    <property type="entry name" value="Retropepsin-like_bacterial"/>
</dbReference>
<dbReference type="Proteomes" id="UP000727456">
    <property type="component" value="Unassembled WGS sequence"/>
</dbReference>
<dbReference type="InterPro" id="IPR011969">
    <property type="entry name" value="Clan_AA_Asp_peptidase_C"/>
</dbReference>
<dbReference type="CDD" id="cd05483">
    <property type="entry name" value="retropepsin_like_bacteria"/>
    <property type="match status" value="1"/>
</dbReference>
<dbReference type="RefSeq" id="WP_167071180.1">
    <property type="nucleotide sequence ID" value="NZ_JAAOZC010000001.1"/>
</dbReference>
<protein>
    <submittedName>
        <fullName evidence="2">Clan AA aspartic protease (TIGR02281 family)</fullName>
    </submittedName>
</protein>
<sequence length="187" mass="19588">MNRRRHVARIADRVTGLALAGLAAGALVGIPDALKVADASPPAFSASMASSETQERPNDAPIIDDDRREPGTVTRAADGLFYAEVKINGNAVRCLIDSGASGLTLDMAEARRLGISDSLKLNGQIATAGGIRRAARTRLMTLELAGRQLHDVSGILVPGSGMPCLLGQAVLSRLDEVAIQGDRLVLR</sequence>
<accession>A0ABX0TMF6</accession>
<feature type="compositionally biased region" description="Basic and acidic residues" evidence="1">
    <location>
        <begin position="53"/>
        <end position="70"/>
    </location>
</feature>
<feature type="region of interest" description="Disordered" evidence="1">
    <location>
        <begin position="45"/>
        <end position="70"/>
    </location>
</feature>
<dbReference type="Gene3D" id="2.40.70.10">
    <property type="entry name" value="Acid Proteases"/>
    <property type="match status" value="1"/>
</dbReference>
<evidence type="ECO:0000256" key="1">
    <source>
        <dbReference type="SAM" id="MobiDB-lite"/>
    </source>
</evidence>
<comment type="caution">
    <text evidence="2">The sequence shown here is derived from an EMBL/GenBank/DDBJ whole genome shotgun (WGS) entry which is preliminary data.</text>
</comment>